<evidence type="ECO:0000256" key="3">
    <source>
        <dbReference type="ARBA" id="ARBA00022801"/>
    </source>
</evidence>
<dbReference type="InterPro" id="IPR038765">
    <property type="entry name" value="Papain-like_cys_pep_sf"/>
</dbReference>
<dbReference type="OrthoDB" id="10253408at2759"/>
<dbReference type="Pfam" id="PF08246">
    <property type="entry name" value="Inhibitor_I29"/>
    <property type="match status" value="1"/>
</dbReference>
<organism evidence="10 11">
    <name type="scientific">Psylliodes chrysocephalus</name>
    <dbReference type="NCBI Taxonomy" id="3402493"/>
    <lineage>
        <taxon>Eukaryota</taxon>
        <taxon>Metazoa</taxon>
        <taxon>Ecdysozoa</taxon>
        <taxon>Arthropoda</taxon>
        <taxon>Hexapoda</taxon>
        <taxon>Insecta</taxon>
        <taxon>Pterygota</taxon>
        <taxon>Neoptera</taxon>
        <taxon>Endopterygota</taxon>
        <taxon>Coleoptera</taxon>
        <taxon>Polyphaga</taxon>
        <taxon>Cucujiformia</taxon>
        <taxon>Chrysomeloidea</taxon>
        <taxon>Chrysomelidae</taxon>
        <taxon>Galerucinae</taxon>
        <taxon>Alticini</taxon>
        <taxon>Psylliodes</taxon>
    </lineage>
</organism>
<dbReference type="GO" id="GO:0006508">
    <property type="term" value="P:proteolysis"/>
    <property type="evidence" value="ECO:0007669"/>
    <property type="project" value="UniProtKB-KW"/>
</dbReference>
<feature type="signal peptide" evidence="7">
    <location>
        <begin position="1"/>
        <end position="16"/>
    </location>
</feature>
<evidence type="ECO:0000256" key="2">
    <source>
        <dbReference type="ARBA" id="ARBA00022670"/>
    </source>
</evidence>
<keyword evidence="5" id="KW-0865">Zymogen</keyword>
<dbReference type="PRINTS" id="PR00705">
    <property type="entry name" value="PAPAIN"/>
</dbReference>
<dbReference type="Pfam" id="PF00112">
    <property type="entry name" value="Peptidase_C1"/>
    <property type="match status" value="1"/>
</dbReference>
<sequence length="320" mass="35526">MKLFIIFAAALLAVTALPAQQHWTSFKAKHGKSYASLEEERARFQIFQDNVQKVNTHNARYEAGLETYTMAVNKFADLTPKEFGAMLRRNNGPIPRMTLTSHVQSDTAPEAMDWRERKAVLAVKDQGYCGSCWAFSTTGALEGQNAIKNNVTVPLSEQQLVDCDKEYNEGCNGGDMLTAFEYVIKHGLNSEDEYPYEAEDGKCRAKSGSVVQVKEGVSVEATESALRDAVGTVGPVSIAIYADPFQLYNDGIFDKTTCYNDRDLLDHGVLVVAYGTENGTQYWDVKNSWGEDWGMNGYLRVARNKKMCGIGLYNAYPVLA</sequence>
<dbReference type="InterPro" id="IPR000668">
    <property type="entry name" value="Peptidase_C1A_C"/>
</dbReference>
<gene>
    <name evidence="10" type="ORF">PSYICH_LOCUS10087</name>
</gene>
<dbReference type="InterPro" id="IPR039417">
    <property type="entry name" value="Peptidase_C1A_papain-like"/>
</dbReference>
<dbReference type="CDD" id="cd02248">
    <property type="entry name" value="Peptidase_C1A"/>
    <property type="match status" value="1"/>
</dbReference>
<feature type="domain" description="Peptidase C1A papain C-terminal" evidence="8">
    <location>
        <begin position="108"/>
        <end position="318"/>
    </location>
</feature>
<feature type="chain" id="PRO_5040314833" evidence="7">
    <location>
        <begin position="17"/>
        <end position="320"/>
    </location>
</feature>
<evidence type="ECO:0000313" key="10">
    <source>
        <dbReference type="EMBL" id="CAH1109597.1"/>
    </source>
</evidence>
<name>A0A9P0GHP2_9CUCU</name>
<dbReference type="FunFam" id="3.90.70.10:FF:000006">
    <property type="entry name" value="Cathepsin S"/>
    <property type="match status" value="1"/>
</dbReference>
<dbReference type="InterPro" id="IPR013128">
    <property type="entry name" value="Peptidase_C1A"/>
</dbReference>
<dbReference type="InterPro" id="IPR000169">
    <property type="entry name" value="Pept_cys_AS"/>
</dbReference>
<dbReference type="SMART" id="SM00848">
    <property type="entry name" value="Inhibitor_I29"/>
    <property type="match status" value="1"/>
</dbReference>
<proteinExistence type="inferred from homology"/>
<evidence type="ECO:0000256" key="7">
    <source>
        <dbReference type="SAM" id="SignalP"/>
    </source>
</evidence>
<dbReference type="AlphaFoldDB" id="A0A9P0GHP2"/>
<keyword evidence="4" id="KW-0788">Thiol protease</keyword>
<dbReference type="SUPFAM" id="SSF54001">
    <property type="entry name" value="Cysteine proteinases"/>
    <property type="match status" value="1"/>
</dbReference>
<dbReference type="EMBL" id="OV651816">
    <property type="protein sequence ID" value="CAH1109597.1"/>
    <property type="molecule type" value="Genomic_DNA"/>
</dbReference>
<protein>
    <submittedName>
        <fullName evidence="10">Uncharacterized protein</fullName>
    </submittedName>
</protein>
<dbReference type="Gene3D" id="3.90.70.10">
    <property type="entry name" value="Cysteine proteinases"/>
    <property type="match status" value="1"/>
</dbReference>
<dbReference type="InterPro" id="IPR013201">
    <property type="entry name" value="Prot_inhib_I29"/>
</dbReference>
<dbReference type="PANTHER" id="PTHR12411">
    <property type="entry name" value="CYSTEINE PROTEASE FAMILY C1-RELATED"/>
    <property type="match status" value="1"/>
</dbReference>
<keyword evidence="7" id="KW-0732">Signal</keyword>
<dbReference type="Proteomes" id="UP001153636">
    <property type="component" value="Chromosome 4"/>
</dbReference>
<dbReference type="PROSITE" id="PS00139">
    <property type="entry name" value="THIOL_PROTEASE_CYS"/>
    <property type="match status" value="1"/>
</dbReference>
<evidence type="ECO:0000313" key="11">
    <source>
        <dbReference type="Proteomes" id="UP001153636"/>
    </source>
</evidence>
<evidence type="ECO:0000256" key="4">
    <source>
        <dbReference type="ARBA" id="ARBA00022807"/>
    </source>
</evidence>
<evidence type="ECO:0000256" key="5">
    <source>
        <dbReference type="ARBA" id="ARBA00023145"/>
    </source>
</evidence>
<dbReference type="SMART" id="SM00645">
    <property type="entry name" value="Pept_C1"/>
    <property type="match status" value="1"/>
</dbReference>
<reference evidence="10" key="1">
    <citation type="submission" date="2022-01" db="EMBL/GenBank/DDBJ databases">
        <authorList>
            <person name="King R."/>
        </authorList>
    </citation>
    <scope>NUCLEOTIDE SEQUENCE</scope>
</reference>
<keyword evidence="6" id="KW-1015">Disulfide bond</keyword>
<accession>A0A9P0GHP2</accession>
<evidence type="ECO:0000256" key="6">
    <source>
        <dbReference type="ARBA" id="ARBA00023157"/>
    </source>
</evidence>
<evidence type="ECO:0000259" key="8">
    <source>
        <dbReference type="SMART" id="SM00645"/>
    </source>
</evidence>
<evidence type="ECO:0000259" key="9">
    <source>
        <dbReference type="SMART" id="SM00848"/>
    </source>
</evidence>
<evidence type="ECO:0000256" key="1">
    <source>
        <dbReference type="ARBA" id="ARBA00008455"/>
    </source>
</evidence>
<dbReference type="GO" id="GO:0008234">
    <property type="term" value="F:cysteine-type peptidase activity"/>
    <property type="evidence" value="ECO:0007669"/>
    <property type="project" value="UniProtKB-KW"/>
</dbReference>
<comment type="similarity">
    <text evidence="1">Belongs to the peptidase C1 family.</text>
</comment>
<keyword evidence="11" id="KW-1185">Reference proteome</keyword>
<keyword evidence="3" id="KW-0378">Hydrolase</keyword>
<keyword evidence="2" id="KW-0645">Protease</keyword>
<feature type="domain" description="Cathepsin propeptide inhibitor" evidence="9">
    <location>
        <begin position="23"/>
        <end position="83"/>
    </location>
</feature>